<comment type="caution">
    <text evidence="2">The sequence shown here is derived from an EMBL/GenBank/DDBJ whole genome shotgun (WGS) entry which is preliminary data.</text>
</comment>
<evidence type="ECO:0000256" key="1">
    <source>
        <dbReference type="SAM" id="MobiDB-lite"/>
    </source>
</evidence>
<accession>A0A8T9BUL9</accession>
<dbReference type="Proteomes" id="UP000469558">
    <property type="component" value="Unassembled WGS sequence"/>
</dbReference>
<feature type="compositionally biased region" description="Basic and acidic residues" evidence="1">
    <location>
        <begin position="244"/>
        <end position="254"/>
    </location>
</feature>
<reference evidence="2 3" key="1">
    <citation type="submission" date="2018-05" db="EMBL/GenBank/DDBJ databases">
        <title>Genome sequencing and assembly of the regulated plant pathogen Lachnellula willkommii and related sister species for the development of diagnostic species identification markers.</title>
        <authorList>
            <person name="Giroux E."/>
            <person name="Bilodeau G."/>
        </authorList>
    </citation>
    <scope>NUCLEOTIDE SEQUENCE [LARGE SCALE GENOMIC DNA]</scope>
    <source>
        <strain evidence="2 3">CBS 268.59</strain>
    </source>
</reference>
<organism evidence="2 3">
    <name type="scientific">Lachnellula suecica</name>
    <dbReference type="NCBI Taxonomy" id="602035"/>
    <lineage>
        <taxon>Eukaryota</taxon>
        <taxon>Fungi</taxon>
        <taxon>Dikarya</taxon>
        <taxon>Ascomycota</taxon>
        <taxon>Pezizomycotina</taxon>
        <taxon>Leotiomycetes</taxon>
        <taxon>Helotiales</taxon>
        <taxon>Lachnaceae</taxon>
        <taxon>Lachnellula</taxon>
    </lineage>
</organism>
<evidence type="ECO:0000313" key="2">
    <source>
        <dbReference type="EMBL" id="TVY62833.1"/>
    </source>
</evidence>
<evidence type="ECO:0000313" key="3">
    <source>
        <dbReference type="Proteomes" id="UP000469558"/>
    </source>
</evidence>
<dbReference type="EMBL" id="QGMK01001896">
    <property type="protein sequence ID" value="TVY62833.1"/>
    <property type="molecule type" value="Genomic_DNA"/>
</dbReference>
<dbReference type="OrthoDB" id="5343383at2759"/>
<keyword evidence="3" id="KW-1185">Reference proteome</keyword>
<sequence>MVKYDRDTAVAAIASFYEFFCTLPTSTPTVIQYPPPGGWPDITPENMAAMKKSDSVIDLYRHLPYPKGHIEIAHATSPTWWFYEPLKPAFDEPGFLDRTGPIGAGEIPADVAILTNGGRNGSWLLLDTTNGTITNWIQQENPEHDEPSQDSPDAWRAYPTLPISMFFESWKNEFRSLAWMVVPKPDDDSIFDYERDPAAKELRTIYRAHGWGTEQWRAVECKEALFAWDKEQMQKMDEMDDTEESSRDEKKFQN</sequence>
<protein>
    <submittedName>
        <fullName evidence="2">Uncharacterized protein</fullName>
    </submittedName>
</protein>
<name>A0A8T9BUL9_9HELO</name>
<feature type="region of interest" description="Disordered" evidence="1">
    <location>
        <begin position="235"/>
        <end position="254"/>
    </location>
</feature>
<gene>
    <name evidence="2" type="ORF">LSUE1_G008741</name>
</gene>
<dbReference type="AlphaFoldDB" id="A0A8T9BUL9"/>
<proteinExistence type="predicted"/>